<protein>
    <submittedName>
        <fullName evidence="2">Uncharacterized protein</fullName>
    </submittedName>
</protein>
<feature type="region of interest" description="Disordered" evidence="1">
    <location>
        <begin position="1"/>
        <end position="37"/>
    </location>
</feature>
<evidence type="ECO:0000313" key="2">
    <source>
        <dbReference type="EMBL" id="KAK1135900.1"/>
    </source>
</evidence>
<dbReference type="Proteomes" id="UP001177670">
    <property type="component" value="Unassembled WGS sequence"/>
</dbReference>
<feature type="compositionally biased region" description="Basic and acidic residues" evidence="1">
    <location>
        <begin position="55"/>
        <end position="68"/>
    </location>
</feature>
<dbReference type="AlphaFoldDB" id="A0AA40GDU1"/>
<dbReference type="EMBL" id="JAHYIQ010000001">
    <property type="protein sequence ID" value="KAK1135900.1"/>
    <property type="molecule type" value="Genomic_DNA"/>
</dbReference>
<evidence type="ECO:0000256" key="1">
    <source>
        <dbReference type="SAM" id="MobiDB-lite"/>
    </source>
</evidence>
<name>A0AA40GDU1_9HYME</name>
<gene>
    <name evidence="2" type="ORF">K0M31_000472</name>
</gene>
<organism evidence="2 3">
    <name type="scientific">Melipona bicolor</name>
    <dbReference type="NCBI Taxonomy" id="60889"/>
    <lineage>
        <taxon>Eukaryota</taxon>
        <taxon>Metazoa</taxon>
        <taxon>Ecdysozoa</taxon>
        <taxon>Arthropoda</taxon>
        <taxon>Hexapoda</taxon>
        <taxon>Insecta</taxon>
        <taxon>Pterygota</taxon>
        <taxon>Neoptera</taxon>
        <taxon>Endopterygota</taxon>
        <taxon>Hymenoptera</taxon>
        <taxon>Apocrita</taxon>
        <taxon>Aculeata</taxon>
        <taxon>Apoidea</taxon>
        <taxon>Anthophila</taxon>
        <taxon>Apidae</taxon>
        <taxon>Melipona</taxon>
    </lineage>
</organism>
<accession>A0AA40GDU1</accession>
<sequence length="175" mass="19496">MGSSRLRRDNFKDARHDSRPSFQIAETNRSRRHPPRRRLIVITAERAFASLPRPARPETERSFKHEETLDPGGLDSNPIIPVFVEIPASRGVRGDIHARRSISAGAVSQVETAKSILESSNEEFPANECSLLVPVYTAFGNHNLPSKHDTPVTTFLPACVENLIAANRDFNLANF</sequence>
<reference evidence="2" key="1">
    <citation type="submission" date="2021-10" db="EMBL/GenBank/DDBJ databases">
        <title>Melipona bicolor Genome sequencing and assembly.</title>
        <authorList>
            <person name="Araujo N.S."/>
            <person name="Arias M.C."/>
        </authorList>
    </citation>
    <scope>NUCLEOTIDE SEQUENCE</scope>
    <source>
        <strain evidence="2">USP_2M_L1-L4_2017</strain>
        <tissue evidence="2">Whole body</tissue>
    </source>
</reference>
<proteinExistence type="predicted"/>
<feature type="compositionally biased region" description="Basic and acidic residues" evidence="1">
    <location>
        <begin position="1"/>
        <end position="19"/>
    </location>
</feature>
<comment type="caution">
    <text evidence="2">The sequence shown here is derived from an EMBL/GenBank/DDBJ whole genome shotgun (WGS) entry which is preliminary data.</text>
</comment>
<evidence type="ECO:0000313" key="3">
    <source>
        <dbReference type="Proteomes" id="UP001177670"/>
    </source>
</evidence>
<feature type="region of interest" description="Disordered" evidence="1">
    <location>
        <begin position="50"/>
        <end position="74"/>
    </location>
</feature>
<keyword evidence="3" id="KW-1185">Reference proteome</keyword>